<reference evidence="3" key="1">
    <citation type="submission" date="2017-05" db="EMBL/GenBank/DDBJ databases">
        <title>Streptomyces olivochromogenes NBRC 3561 whole genome shotgun sequence.</title>
        <authorList>
            <person name="Dohra H."/>
            <person name="Kodani S."/>
        </authorList>
    </citation>
    <scope>NUCLEOTIDE SEQUENCE [LARGE SCALE GENOMIC DNA]</scope>
    <source>
        <strain evidence="3">NBRC 3561</strain>
    </source>
</reference>
<name>A0A250VII2_STROL</name>
<keyword evidence="1" id="KW-1133">Transmembrane helix</keyword>
<feature type="transmembrane region" description="Helical" evidence="1">
    <location>
        <begin position="12"/>
        <end position="34"/>
    </location>
</feature>
<evidence type="ECO:0000313" key="2">
    <source>
        <dbReference type="EMBL" id="GAX53859.1"/>
    </source>
</evidence>
<keyword evidence="1" id="KW-0472">Membrane</keyword>
<keyword evidence="1" id="KW-0812">Transmembrane</keyword>
<proteinExistence type="predicted"/>
<evidence type="ECO:0000313" key="3">
    <source>
        <dbReference type="Proteomes" id="UP000217446"/>
    </source>
</evidence>
<dbReference type="EMBL" id="BDQI01000012">
    <property type="protein sequence ID" value="GAX53859.1"/>
    <property type="molecule type" value="Genomic_DNA"/>
</dbReference>
<comment type="caution">
    <text evidence="2">The sequence shown here is derived from an EMBL/GenBank/DDBJ whole genome shotgun (WGS) entry which is preliminary data.</text>
</comment>
<sequence length="36" mass="4081">MRRRRRTPLDDAFMSGVLTLFSMAVLLVVLFVGVRG</sequence>
<gene>
    <name evidence="2" type="ORF">SO3561_05389</name>
</gene>
<evidence type="ECO:0000256" key="1">
    <source>
        <dbReference type="SAM" id="Phobius"/>
    </source>
</evidence>
<accession>A0A250VII2</accession>
<keyword evidence="3" id="KW-1185">Reference proteome</keyword>
<dbReference type="Proteomes" id="UP000217446">
    <property type="component" value="Unassembled WGS sequence"/>
</dbReference>
<dbReference type="AlphaFoldDB" id="A0A250VII2"/>
<organism evidence="2 3">
    <name type="scientific">Streptomyces olivochromogenes</name>
    <dbReference type="NCBI Taxonomy" id="1963"/>
    <lineage>
        <taxon>Bacteria</taxon>
        <taxon>Bacillati</taxon>
        <taxon>Actinomycetota</taxon>
        <taxon>Actinomycetes</taxon>
        <taxon>Kitasatosporales</taxon>
        <taxon>Streptomycetaceae</taxon>
        <taxon>Streptomyces</taxon>
    </lineage>
</organism>
<protein>
    <submittedName>
        <fullName evidence="2">Uncharacterized protein</fullName>
    </submittedName>
</protein>